<dbReference type="PROSITE" id="PS00211">
    <property type="entry name" value="ABC_TRANSPORTER_1"/>
    <property type="match status" value="1"/>
</dbReference>
<dbReference type="SUPFAM" id="SSF52540">
    <property type="entry name" value="P-loop containing nucleoside triphosphate hydrolases"/>
    <property type="match status" value="1"/>
</dbReference>
<keyword evidence="7" id="KW-0653">Protein transport</keyword>
<keyword evidence="5" id="KW-0547">Nucleotide-binding</keyword>
<keyword evidence="7" id="KW-0571">Peptide transport</keyword>
<dbReference type="GO" id="GO:0016887">
    <property type="term" value="F:ATP hydrolysis activity"/>
    <property type="evidence" value="ECO:0007669"/>
    <property type="project" value="InterPro"/>
</dbReference>
<keyword evidence="10 13" id="KW-0472">Membrane</keyword>
<evidence type="ECO:0000256" key="10">
    <source>
        <dbReference type="ARBA" id="ARBA00023136"/>
    </source>
</evidence>
<evidence type="ECO:0000256" key="5">
    <source>
        <dbReference type="ARBA" id="ARBA00022741"/>
    </source>
</evidence>
<feature type="transmembrane region" description="Helical" evidence="13">
    <location>
        <begin position="133"/>
        <end position="150"/>
    </location>
</feature>
<dbReference type="CDD" id="cd18572">
    <property type="entry name" value="ABC_6TM_TAP"/>
    <property type="match status" value="1"/>
</dbReference>
<comment type="catalytic activity">
    <reaction evidence="12">
        <text>a peptide antigen(in) + ATP + H2O = a peptide antigen(out) + ADP + phosphate + H(+)</text>
        <dbReference type="Rhea" id="RHEA:65972"/>
        <dbReference type="Rhea" id="RHEA-COMP:16941"/>
        <dbReference type="ChEBI" id="CHEBI:15377"/>
        <dbReference type="ChEBI" id="CHEBI:15378"/>
        <dbReference type="ChEBI" id="CHEBI:30616"/>
        <dbReference type="ChEBI" id="CHEBI:43474"/>
        <dbReference type="ChEBI" id="CHEBI:166823"/>
        <dbReference type="ChEBI" id="CHEBI:456216"/>
        <dbReference type="EC" id="7.4.2.14"/>
    </reaction>
    <physiologicalReaction direction="left-to-right" evidence="12">
        <dbReference type="Rhea" id="RHEA:65973"/>
    </physiologicalReaction>
</comment>
<keyword evidence="6" id="KW-0067">ATP-binding</keyword>
<evidence type="ECO:0000256" key="7">
    <source>
        <dbReference type="ARBA" id="ARBA00022856"/>
    </source>
</evidence>
<dbReference type="FunFam" id="1.20.1560.10:FF:000154">
    <property type="entry name" value="HAlF transporter (PGP related)"/>
    <property type="match status" value="1"/>
</dbReference>
<dbReference type="PROSITE" id="PS50929">
    <property type="entry name" value="ABC_TM1F"/>
    <property type="match status" value="1"/>
</dbReference>
<dbReference type="InterPro" id="IPR039421">
    <property type="entry name" value="Type_1_exporter"/>
</dbReference>
<evidence type="ECO:0000256" key="3">
    <source>
        <dbReference type="ARBA" id="ARBA00022448"/>
    </source>
</evidence>
<feature type="transmembrane region" description="Helical" evidence="13">
    <location>
        <begin position="200"/>
        <end position="224"/>
    </location>
</feature>
<dbReference type="InterPro" id="IPR013305">
    <property type="entry name" value="ABC_Tap-like"/>
</dbReference>
<dbReference type="Pfam" id="PF00664">
    <property type="entry name" value="ABC_membrane"/>
    <property type="match status" value="1"/>
</dbReference>
<dbReference type="NCBIfam" id="TIGR00958">
    <property type="entry name" value="3a01208"/>
    <property type="match status" value="1"/>
</dbReference>
<evidence type="ECO:0000313" key="17">
    <source>
        <dbReference type="WBParaSite" id="PSAMB.scaffold6743size8867.g29019.t1"/>
    </source>
</evidence>
<dbReference type="SUPFAM" id="SSF90123">
    <property type="entry name" value="ABC transporter transmembrane region"/>
    <property type="match status" value="1"/>
</dbReference>
<accession>A0A914X7S3</accession>
<protein>
    <recommendedName>
        <fullName evidence="11">ABC-type antigen peptide transporter</fullName>
        <ecNumber evidence="11">7.4.2.14</ecNumber>
    </recommendedName>
</protein>
<keyword evidence="9 13" id="KW-1133">Transmembrane helix</keyword>
<dbReference type="InterPro" id="IPR003439">
    <property type="entry name" value="ABC_transporter-like_ATP-bd"/>
</dbReference>
<feature type="transmembrane region" description="Helical" evidence="13">
    <location>
        <begin position="94"/>
        <end position="113"/>
    </location>
</feature>
<dbReference type="InterPro" id="IPR011527">
    <property type="entry name" value="ABC1_TM_dom"/>
</dbReference>
<evidence type="ECO:0000259" key="14">
    <source>
        <dbReference type="PROSITE" id="PS50893"/>
    </source>
</evidence>
<comment type="similarity">
    <text evidence="2">Belongs to the ABC transporter superfamily. ABCB family. MHC peptide exporter (TC 3.A.1.209) subfamily.</text>
</comment>
<feature type="transmembrane region" description="Helical" evidence="13">
    <location>
        <begin position="325"/>
        <end position="343"/>
    </location>
</feature>
<dbReference type="WBParaSite" id="PSAMB.scaffold6743size8867.g29019.t1">
    <property type="protein sequence ID" value="PSAMB.scaffold6743size8867.g29019.t1"/>
    <property type="gene ID" value="PSAMB.scaffold6743size8867.g29019"/>
</dbReference>
<dbReference type="PANTHER" id="PTHR43394">
    <property type="entry name" value="ATP-DEPENDENT PERMEASE MDL1, MITOCHONDRIAL"/>
    <property type="match status" value="1"/>
</dbReference>
<feature type="transmembrane region" description="Helical" evidence="13">
    <location>
        <begin position="9"/>
        <end position="31"/>
    </location>
</feature>
<feature type="transmembrane region" description="Helical" evidence="13">
    <location>
        <begin position="250"/>
        <end position="272"/>
    </location>
</feature>
<dbReference type="Pfam" id="PF00005">
    <property type="entry name" value="ABC_tran"/>
    <property type="match status" value="1"/>
</dbReference>
<dbReference type="InterPro" id="IPR003593">
    <property type="entry name" value="AAA+_ATPase"/>
</dbReference>
<organism evidence="16 17">
    <name type="scientific">Plectus sambesii</name>
    <dbReference type="NCBI Taxonomy" id="2011161"/>
    <lineage>
        <taxon>Eukaryota</taxon>
        <taxon>Metazoa</taxon>
        <taxon>Ecdysozoa</taxon>
        <taxon>Nematoda</taxon>
        <taxon>Chromadorea</taxon>
        <taxon>Plectida</taxon>
        <taxon>Plectina</taxon>
        <taxon>Plectoidea</taxon>
        <taxon>Plectidae</taxon>
        <taxon>Plectus</taxon>
    </lineage>
</organism>
<dbReference type="GO" id="GO:0015433">
    <property type="term" value="F:ABC-type peptide antigen transporter activity"/>
    <property type="evidence" value="ECO:0007669"/>
    <property type="project" value="UniProtKB-EC"/>
</dbReference>
<evidence type="ECO:0000256" key="8">
    <source>
        <dbReference type="ARBA" id="ARBA00022967"/>
    </source>
</evidence>
<keyword evidence="4 13" id="KW-0812">Transmembrane</keyword>
<feature type="domain" description="ABC transmembrane type-1" evidence="15">
    <location>
        <begin position="204"/>
        <end position="490"/>
    </location>
</feature>
<evidence type="ECO:0000256" key="6">
    <source>
        <dbReference type="ARBA" id="ARBA00022840"/>
    </source>
</evidence>
<dbReference type="AlphaFoldDB" id="A0A914X7S3"/>
<dbReference type="Gene3D" id="1.20.1560.10">
    <property type="entry name" value="ABC transporter type 1, transmembrane domain"/>
    <property type="match status" value="1"/>
</dbReference>
<dbReference type="PROSITE" id="PS50893">
    <property type="entry name" value="ABC_TRANSPORTER_2"/>
    <property type="match status" value="1"/>
</dbReference>
<dbReference type="CDD" id="cd03249">
    <property type="entry name" value="ABC_MTABC3_MDL1_MDL2"/>
    <property type="match status" value="1"/>
</dbReference>
<evidence type="ECO:0000256" key="12">
    <source>
        <dbReference type="ARBA" id="ARBA00048240"/>
    </source>
</evidence>
<evidence type="ECO:0000256" key="13">
    <source>
        <dbReference type="SAM" id="Phobius"/>
    </source>
</evidence>
<feature type="transmembrane region" description="Helical" evidence="13">
    <location>
        <begin position="62"/>
        <end position="82"/>
    </location>
</feature>
<dbReference type="GO" id="GO:0012505">
    <property type="term" value="C:endomembrane system"/>
    <property type="evidence" value="ECO:0007669"/>
    <property type="project" value="UniProtKB-SubCell"/>
</dbReference>
<feature type="transmembrane region" description="Helical" evidence="13">
    <location>
        <begin position="349"/>
        <end position="368"/>
    </location>
</feature>
<comment type="subcellular location">
    <subcellularLocation>
        <location evidence="1">Endomembrane system</location>
        <topology evidence="1">Multi-pass membrane protein</topology>
    </subcellularLocation>
</comment>
<keyword evidence="16" id="KW-1185">Reference proteome</keyword>
<evidence type="ECO:0000256" key="11">
    <source>
        <dbReference type="ARBA" id="ARBA00034522"/>
    </source>
</evidence>
<dbReference type="InterPro" id="IPR027417">
    <property type="entry name" value="P-loop_NTPase"/>
</dbReference>
<evidence type="ECO:0000259" key="15">
    <source>
        <dbReference type="PROSITE" id="PS50929"/>
    </source>
</evidence>
<dbReference type="GO" id="GO:0015421">
    <property type="term" value="F:ABC-type oligopeptide transporter activity"/>
    <property type="evidence" value="ECO:0007669"/>
    <property type="project" value="TreeGrafter"/>
</dbReference>
<sequence>MATTYTGRAALLIAIFFCFLDITITIFGLAWDGKDFTFDNIGHWWNDFFSPNYDFRTNPIDFLILALIRTTVLLIGGLAVWCNPTTVPGRIQTLSNVHFALMLLIVAFSPTKLLAFAEIDSTALVNRLAVGDWILMIWSLFAALFVQLIWGSIFTKVKPTDCYLHLPDDSTSRVEAERAAVAKETFELIQRLATYMFKEWPFYIIAFSCLFAYSLARVFIPYYMGEVVAAVMQPEGQAVDYSKLNKCVGVMALLSFLGAVFGGLRGGSFTYAQARVDRRIRNDLFRALVHQEIGFFDANKTGEITSRLNADCQTMSNTLSLYVNVLMRNIVMLFGSMIFMFSLSWRLSMVTFIAVPIIFLISKIYGVYYDRLADETQTSVAKANDVAEEVISSMRTVKSFACEKFEARRFYEFLNITLKIATRKSLAHVGFLWTSELLQMGILVLVLWFGGHLVLKDKVESGLLVSFLLYQFQLGENLRELGEVWNGLMQSVGSSRKVFEFMDRVPVIQNDGKVNNLQLTGKIEFQNVKFSYPLRPDVPIMKDLTFTVNPGEVVALVGPSGGGKSSCIALLEHFYEPVAGQILLDGIPIRDYEHKFIHMKIALVGQEPVLYARSVHENIGYGMENVTEEQVQTAAKMANAHNFIMDTTEQYGTDVGEKGSQMSGGQKQRIAIARALVRHPVVLLLDEATSALDSESEHLVQEAIYKNLQGKTVILIAHRLSTVEKADKIIVINKGRVEQMGVHQELLQQDGIYKTLVQRQML</sequence>
<dbReference type="EC" id="7.4.2.14" evidence="11"/>
<dbReference type="InterPro" id="IPR017871">
    <property type="entry name" value="ABC_transporter-like_CS"/>
</dbReference>
<reference evidence="17" key="1">
    <citation type="submission" date="2022-11" db="UniProtKB">
        <authorList>
            <consortium name="WormBaseParasite"/>
        </authorList>
    </citation>
    <scope>IDENTIFICATION</scope>
</reference>
<dbReference type="Gene3D" id="3.40.50.300">
    <property type="entry name" value="P-loop containing nucleotide triphosphate hydrolases"/>
    <property type="match status" value="1"/>
</dbReference>
<evidence type="ECO:0000256" key="9">
    <source>
        <dbReference type="ARBA" id="ARBA00022989"/>
    </source>
</evidence>
<evidence type="ECO:0000256" key="4">
    <source>
        <dbReference type="ARBA" id="ARBA00022692"/>
    </source>
</evidence>
<feature type="domain" description="ABC transporter" evidence="14">
    <location>
        <begin position="523"/>
        <end position="759"/>
    </location>
</feature>
<evidence type="ECO:0000313" key="16">
    <source>
        <dbReference type="Proteomes" id="UP000887566"/>
    </source>
</evidence>
<keyword evidence="8" id="KW-1278">Translocase</keyword>
<dbReference type="GO" id="GO:0016020">
    <property type="term" value="C:membrane"/>
    <property type="evidence" value="ECO:0007669"/>
    <property type="project" value="InterPro"/>
</dbReference>
<dbReference type="Proteomes" id="UP000887566">
    <property type="component" value="Unplaced"/>
</dbReference>
<feature type="transmembrane region" description="Helical" evidence="13">
    <location>
        <begin position="429"/>
        <end position="451"/>
    </location>
</feature>
<name>A0A914X7S3_9BILA</name>
<keyword evidence="3" id="KW-0813">Transport</keyword>
<dbReference type="SMART" id="SM00382">
    <property type="entry name" value="AAA"/>
    <property type="match status" value="1"/>
</dbReference>
<dbReference type="PANTHER" id="PTHR43394:SF19">
    <property type="entry name" value="ABC TRANSPORTER B FAMILY"/>
    <property type="match status" value="1"/>
</dbReference>
<dbReference type="InterPro" id="IPR036640">
    <property type="entry name" value="ABC1_TM_sf"/>
</dbReference>
<proteinExistence type="inferred from homology"/>
<evidence type="ECO:0000256" key="2">
    <source>
        <dbReference type="ARBA" id="ARBA00006493"/>
    </source>
</evidence>
<dbReference type="PIRSF" id="PIRSF002773">
    <property type="entry name" value="ABC_prm/ATPase_B"/>
    <property type="match status" value="1"/>
</dbReference>
<dbReference type="FunFam" id="3.40.50.300:FF:000140">
    <property type="entry name" value="Lipid A export ATP-binding/permease protein MsbA"/>
    <property type="match status" value="1"/>
</dbReference>
<evidence type="ECO:0000256" key="1">
    <source>
        <dbReference type="ARBA" id="ARBA00004127"/>
    </source>
</evidence>
<dbReference type="GO" id="GO:0005524">
    <property type="term" value="F:ATP binding"/>
    <property type="evidence" value="ECO:0007669"/>
    <property type="project" value="UniProtKB-KW"/>
</dbReference>